<evidence type="ECO:0000259" key="7">
    <source>
        <dbReference type="PROSITE" id="PS50928"/>
    </source>
</evidence>
<dbReference type="Pfam" id="PF00528">
    <property type="entry name" value="BPD_transp_1"/>
    <property type="match status" value="1"/>
</dbReference>
<organism evidence="8 9">
    <name type="scientific">Rhodovibrio salinarum</name>
    <dbReference type="NCBI Taxonomy" id="1087"/>
    <lineage>
        <taxon>Bacteria</taxon>
        <taxon>Pseudomonadati</taxon>
        <taxon>Pseudomonadota</taxon>
        <taxon>Alphaproteobacteria</taxon>
        <taxon>Rhodospirillales</taxon>
        <taxon>Rhodovibrionaceae</taxon>
        <taxon>Rhodovibrio</taxon>
    </lineage>
</organism>
<dbReference type="EMBL" id="NRRE01000028">
    <property type="protein sequence ID" value="MBK1698534.1"/>
    <property type="molecule type" value="Genomic_DNA"/>
</dbReference>
<dbReference type="InterPro" id="IPR000515">
    <property type="entry name" value="MetI-like"/>
</dbReference>
<evidence type="ECO:0000256" key="3">
    <source>
        <dbReference type="ARBA" id="ARBA00022692"/>
    </source>
</evidence>
<proteinExistence type="inferred from homology"/>
<evidence type="ECO:0000313" key="9">
    <source>
        <dbReference type="Proteomes" id="UP000778970"/>
    </source>
</evidence>
<reference evidence="8" key="2">
    <citation type="journal article" date="2020" name="Microorganisms">
        <title>Osmotic Adaptation and Compatible Solute Biosynthesis of Phototrophic Bacteria as Revealed from Genome Analyses.</title>
        <authorList>
            <person name="Imhoff J.F."/>
            <person name="Rahn T."/>
            <person name="Kunzel S."/>
            <person name="Keller A."/>
            <person name="Neulinger S.C."/>
        </authorList>
    </citation>
    <scope>NUCLEOTIDE SEQUENCE</scope>
    <source>
        <strain evidence="8">DSM 9154</strain>
    </source>
</reference>
<dbReference type="NCBIfam" id="TIGR01097">
    <property type="entry name" value="PhnE"/>
    <property type="match status" value="1"/>
</dbReference>
<comment type="caution">
    <text evidence="8">The sequence shown here is derived from an EMBL/GenBank/DDBJ whole genome shotgun (WGS) entry which is preliminary data.</text>
</comment>
<dbReference type="CDD" id="cd06261">
    <property type="entry name" value="TM_PBP2"/>
    <property type="match status" value="1"/>
</dbReference>
<feature type="domain" description="ABC transmembrane type-1" evidence="7">
    <location>
        <begin position="262"/>
        <end position="446"/>
    </location>
</feature>
<feature type="transmembrane region" description="Helical" evidence="6">
    <location>
        <begin position="314"/>
        <end position="337"/>
    </location>
</feature>
<dbReference type="InterPro" id="IPR035906">
    <property type="entry name" value="MetI-like_sf"/>
</dbReference>
<dbReference type="Gene3D" id="1.10.3720.10">
    <property type="entry name" value="MetI-like"/>
    <property type="match status" value="1"/>
</dbReference>
<dbReference type="SUPFAM" id="SSF161098">
    <property type="entry name" value="MetI-like"/>
    <property type="match status" value="1"/>
</dbReference>
<comment type="similarity">
    <text evidence="6">Belongs to the binding-protein-dependent transport system permease family.</text>
</comment>
<keyword evidence="4 6" id="KW-1133">Transmembrane helix</keyword>
<feature type="transmembrane region" description="Helical" evidence="6">
    <location>
        <begin position="39"/>
        <end position="59"/>
    </location>
</feature>
<dbReference type="AlphaFoldDB" id="A0A934V230"/>
<evidence type="ECO:0000313" key="8">
    <source>
        <dbReference type="EMBL" id="MBK1698534.1"/>
    </source>
</evidence>
<evidence type="ECO:0000256" key="4">
    <source>
        <dbReference type="ARBA" id="ARBA00022989"/>
    </source>
</evidence>
<dbReference type="PANTHER" id="PTHR30043">
    <property type="entry name" value="PHOSPHONATES TRANSPORT SYSTEM PERMEASE PROTEIN"/>
    <property type="match status" value="1"/>
</dbReference>
<evidence type="ECO:0000256" key="1">
    <source>
        <dbReference type="ARBA" id="ARBA00004651"/>
    </source>
</evidence>
<evidence type="ECO:0000256" key="6">
    <source>
        <dbReference type="RuleBase" id="RU363032"/>
    </source>
</evidence>
<dbReference type="GO" id="GO:0015416">
    <property type="term" value="F:ABC-type phosphonate transporter activity"/>
    <property type="evidence" value="ECO:0007669"/>
    <property type="project" value="InterPro"/>
</dbReference>
<feature type="transmembrane region" description="Helical" evidence="6">
    <location>
        <begin position="428"/>
        <end position="449"/>
    </location>
</feature>
<dbReference type="InterPro" id="IPR005769">
    <property type="entry name" value="PhnE/PtxC"/>
</dbReference>
<dbReference type="PANTHER" id="PTHR30043:SF9">
    <property type="entry name" value="PHOSPHONATES TRANSPORT SYSTEM PERMEASE PROTEIN"/>
    <property type="match status" value="1"/>
</dbReference>
<name>A0A934V230_9PROT</name>
<accession>A0A934V230</accession>
<dbReference type="Proteomes" id="UP000778970">
    <property type="component" value="Unassembled WGS sequence"/>
</dbReference>
<gene>
    <name evidence="8" type="primary">phnE</name>
    <name evidence="8" type="ORF">CKO21_14895</name>
</gene>
<keyword evidence="5 6" id="KW-0472">Membrane</keyword>
<evidence type="ECO:0000256" key="2">
    <source>
        <dbReference type="ARBA" id="ARBA00022448"/>
    </source>
</evidence>
<protein>
    <submittedName>
        <fullName evidence="8">Phosphonate ABC transporter, permease protein PhnE</fullName>
    </submittedName>
</protein>
<evidence type="ECO:0000256" key="5">
    <source>
        <dbReference type="ARBA" id="ARBA00023136"/>
    </source>
</evidence>
<comment type="subcellular location">
    <subcellularLocation>
        <location evidence="1 6">Cell membrane</location>
        <topology evidence="1 6">Multi-pass membrane protein</topology>
    </subcellularLocation>
</comment>
<feature type="transmembrane region" description="Helical" evidence="6">
    <location>
        <begin position="257"/>
        <end position="281"/>
    </location>
</feature>
<keyword evidence="2 6" id="KW-0813">Transport</keyword>
<sequence>MTVSTNSAHAAPGAPDQDRLRALEASQPHAIQTSWRQRLIPIGAVVAAIAYLVFSVFYFEVPRVVREARGDLIGLYALDMYAHKVHVTKEVGAPEEVTVQLEGSRFNEYDTPPEWVSLSGASQTVDLGDSGSVVMEPGLVTIRPAGGEPIRVRAREDGVKVLSADVPDWLQISEAKVDGRLDTWARVQITKSKVEVHRYFLGWENFFYTFDSELKGKSLGELIDLAFFSDEQLSFDMPNWQFILAEFWENPEWQHGVIFWAMVQTLVMAIVGTLCAALIALPLSFAAAYNVNPLGGVRFGVKRLFDSLRAVDHLIWSLIFIRAFGLGPLSGIFAFMFTETGTFGKLFSEAIENIDRREPEGVQATGASRLQKYRFGVLPQILPVFVSQLLYFFESNTRSATIVGALGAGGIGLKLMETIKTRQDWENTAYIVLIIVLVVIAMDSVSGWLRKRLIGSAEGS</sequence>
<reference evidence="8" key="1">
    <citation type="submission" date="2017-08" db="EMBL/GenBank/DDBJ databases">
        <authorList>
            <person name="Imhoff J.F."/>
            <person name="Rahn T."/>
            <person name="Kuenzel S."/>
            <person name="Neulinger S.C."/>
        </authorList>
    </citation>
    <scope>NUCLEOTIDE SEQUENCE</scope>
    <source>
        <strain evidence="8">DSM 9154</strain>
    </source>
</reference>
<dbReference type="GO" id="GO:0005886">
    <property type="term" value="C:plasma membrane"/>
    <property type="evidence" value="ECO:0007669"/>
    <property type="project" value="UniProtKB-SubCell"/>
</dbReference>
<keyword evidence="3 6" id="KW-0812">Transmembrane</keyword>
<dbReference type="RefSeq" id="WP_051432232.1">
    <property type="nucleotide sequence ID" value="NZ_NRRE01000028.1"/>
</dbReference>
<keyword evidence="9" id="KW-1185">Reference proteome</keyword>
<dbReference type="PROSITE" id="PS50928">
    <property type="entry name" value="ABC_TM1"/>
    <property type="match status" value="1"/>
</dbReference>